<gene>
    <name evidence="1" type="ORF">LPJ66_001264</name>
</gene>
<reference evidence="1" key="1">
    <citation type="submission" date="2022-07" db="EMBL/GenBank/DDBJ databases">
        <title>Phylogenomic reconstructions and comparative analyses of Kickxellomycotina fungi.</title>
        <authorList>
            <person name="Reynolds N.K."/>
            <person name="Stajich J.E."/>
            <person name="Barry K."/>
            <person name="Grigoriev I.V."/>
            <person name="Crous P."/>
            <person name="Smith M.E."/>
        </authorList>
    </citation>
    <scope>NUCLEOTIDE SEQUENCE</scope>
    <source>
        <strain evidence="1">Benny 63K</strain>
    </source>
</reference>
<accession>A0ACC1ITR9</accession>
<protein>
    <submittedName>
        <fullName evidence="1">Uncharacterized protein</fullName>
    </submittedName>
</protein>
<dbReference type="EMBL" id="JANBPG010000062">
    <property type="protein sequence ID" value="KAJ1900752.1"/>
    <property type="molecule type" value="Genomic_DNA"/>
</dbReference>
<dbReference type="Proteomes" id="UP001150581">
    <property type="component" value="Unassembled WGS sequence"/>
</dbReference>
<keyword evidence="2" id="KW-1185">Reference proteome</keyword>
<organism evidence="1 2">
    <name type="scientific">Kickxella alabastrina</name>
    <dbReference type="NCBI Taxonomy" id="61397"/>
    <lineage>
        <taxon>Eukaryota</taxon>
        <taxon>Fungi</taxon>
        <taxon>Fungi incertae sedis</taxon>
        <taxon>Zoopagomycota</taxon>
        <taxon>Kickxellomycotina</taxon>
        <taxon>Kickxellomycetes</taxon>
        <taxon>Kickxellales</taxon>
        <taxon>Kickxellaceae</taxon>
        <taxon>Kickxella</taxon>
    </lineage>
</organism>
<evidence type="ECO:0000313" key="1">
    <source>
        <dbReference type="EMBL" id="KAJ1900752.1"/>
    </source>
</evidence>
<sequence>MLSQWRQCTRQAQRRHTPQRPAHLLLSLRRSLSSISASEIRQRYTEYFSKNGHTLLASSNIVPKSDSTLLFTNAGMVPFKQFFLNPSAAPYKMVTTVQKCVRAGGKHNDLDQVGYTPRHHTFFEMLGNFSFGAYDKRKIIHMAWQFVTEELRLPKDMLRVTVLNTDDEAHAIWKDEIGVDPGRIVRCGPEDNFWSMGNGEGPCGPSSEIFWDTQDPRYSESDDERWLEIWNLVFMQFHRGADGQLQPLETPCIDTGMGLERVASILQGKKNNYDTDEFQTIIRDIGRYQSNTADVSPDTVLTYKRIIADHLRTSVFLISEGVYPSNTGRGYVLRRIIRRAVRAGRLLGINDTVLSDLYPSLEAAMGAAYPEIIERREPVISVLKSEEKAFLKTLDKGMALLEGIFVGGSEDKVLSGVDAFALYDTHGFPVDLTQIIAHDHGWDVDIEAFDAIQRETRERNKTSWKGSSAKKDAVAGEIESICLEWQDTAISSKFCGYEIDPESMGAGMMGRVAAFRELSNGDALVVIDPCPFYATGGGQQADTGTVTVASDHDTAHTFSVKNAVALPNGRATVLQLAAAADKQALFDAGQEVTEIVDMKKRFGSAVHHTATHLLNAALRKVVGKSVMQAGSLVQPDSLRFDFTSGALTSEQLNEIEQLVNQAALDNTSVSVCQMTLDEAKAQGAVAMFTEKYNAESVRVVEVSGVSMELCGGTHLRSTRAAFPFQIVSEGSIGAGTRRIEAVAGSAASLWLQKQLGYAQATARALNVVKLSEMEKKSRQLSAKQKALQDESDMWLRAAAINLHPIATHSTTLGKPSTPIIIHVLPSSANSPGSAMSGGDARIVAEKACHLRDTRPESAHVVIRGNAVALSMDAQRVSGIQAGALLRELLVKLPGKGGGQGTLAQGKLKTAVSAAEQIAML</sequence>
<name>A0ACC1ITR9_9FUNG</name>
<comment type="caution">
    <text evidence="1">The sequence shown here is derived from an EMBL/GenBank/DDBJ whole genome shotgun (WGS) entry which is preliminary data.</text>
</comment>
<evidence type="ECO:0000313" key="2">
    <source>
        <dbReference type="Proteomes" id="UP001150581"/>
    </source>
</evidence>
<proteinExistence type="predicted"/>